<dbReference type="OrthoDB" id="7204227at2"/>
<dbReference type="InterPro" id="IPR032710">
    <property type="entry name" value="NTF2-like_dom_sf"/>
</dbReference>
<name>A0A2V3UNK7_9SPHN</name>
<sequence length="175" mass="18544">MIEGKMIQLAGRRAAYLVGIAAIGLSLTAAHPGSHDAPRTPTSANPGAPVDAATPVGTVMAFHEALASGNTAGALALLAEDVMIFESGGVENSRDEYASHHLKSDAAFSAAVPRTLVSRNQGTQNNMAWVLSVETVAGTYRNQAINSRSVETMLLRLIDRQWRIVHIHWSSASND</sequence>
<keyword evidence="3" id="KW-1185">Reference proteome</keyword>
<dbReference type="InterPro" id="IPR037401">
    <property type="entry name" value="SnoaL-like"/>
</dbReference>
<dbReference type="Pfam" id="PF13474">
    <property type="entry name" value="SnoaL_3"/>
    <property type="match status" value="1"/>
</dbReference>
<reference evidence="2 3" key="1">
    <citation type="submission" date="2018-05" db="EMBL/GenBank/DDBJ databases">
        <title>Genomic Encyclopedia of Type Strains, Phase IV (KMG-IV): sequencing the most valuable type-strain genomes for metagenomic binning, comparative biology and taxonomic classification.</title>
        <authorList>
            <person name="Goeker M."/>
        </authorList>
    </citation>
    <scope>NUCLEOTIDE SEQUENCE [LARGE SCALE GENOMIC DNA]</scope>
    <source>
        <strain evidence="2 3">DSM 3183</strain>
    </source>
</reference>
<dbReference type="SUPFAM" id="SSF54427">
    <property type="entry name" value="NTF2-like"/>
    <property type="match status" value="1"/>
</dbReference>
<evidence type="ECO:0000313" key="3">
    <source>
        <dbReference type="Proteomes" id="UP000248014"/>
    </source>
</evidence>
<organism evidence="2 3">
    <name type="scientific">Blastomonas natatoria</name>
    <dbReference type="NCBI Taxonomy" id="34015"/>
    <lineage>
        <taxon>Bacteria</taxon>
        <taxon>Pseudomonadati</taxon>
        <taxon>Pseudomonadota</taxon>
        <taxon>Alphaproteobacteria</taxon>
        <taxon>Sphingomonadales</taxon>
        <taxon>Sphingomonadaceae</taxon>
        <taxon>Blastomonas</taxon>
    </lineage>
</organism>
<feature type="domain" description="SnoaL-like" evidence="1">
    <location>
        <begin position="59"/>
        <end position="171"/>
    </location>
</feature>
<evidence type="ECO:0000259" key="1">
    <source>
        <dbReference type="Pfam" id="PF13474"/>
    </source>
</evidence>
<dbReference type="Gene3D" id="3.10.450.50">
    <property type="match status" value="1"/>
</dbReference>
<dbReference type="RefSeq" id="WP_066117341.1">
    <property type="nucleotide sequence ID" value="NZ_QJJM01000031.1"/>
</dbReference>
<protein>
    <submittedName>
        <fullName evidence="2">SnoaL-like protein</fullName>
    </submittedName>
</protein>
<dbReference type="AlphaFoldDB" id="A0A2V3UNK7"/>
<accession>A0A2V3UNK7</accession>
<comment type="caution">
    <text evidence="2">The sequence shown here is derived from an EMBL/GenBank/DDBJ whole genome shotgun (WGS) entry which is preliminary data.</text>
</comment>
<evidence type="ECO:0000313" key="2">
    <source>
        <dbReference type="EMBL" id="PXW67379.1"/>
    </source>
</evidence>
<dbReference type="EMBL" id="QJJM01000031">
    <property type="protein sequence ID" value="PXW67379.1"/>
    <property type="molecule type" value="Genomic_DNA"/>
</dbReference>
<gene>
    <name evidence="2" type="ORF">C7451_1311</name>
</gene>
<dbReference type="Proteomes" id="UP000248014">
    <property type="component" value="Unassembled WGS sequence"/>
</dbReference>
<proteinExistence type="predicted"/>